<dbReference type="PROSITE" id="PS00383">
    <property type="entry name" value="TYR_PHOSPHATASE_1"/>
    <property type="match status" value="1"/>
</dbReference>
<protein>
    <recommendedName>
        <fullName evidence="2">Tyrosine specific protein phosphatases domain-containing protein</fullName>
    </recommendedName>
</protein>
<gene>
    <name evidence="3" type="ORF">FPL22_09920</name>
</gene>
<dbReference type="InterPro" id="IPR000387">
    <property type="entry name" value="Tyr_Pase_dom"/>
</dbReference>
<keyword evidence="1" id="KW-0732">Signal</keyword>
<feature type="signal peptide" evidence="1">
    <location>
        <begin position="1"/>
        <end position="26"/>
    </location>
</feature>
<comment type="caution">
    <text evidence="3">The sequence shown here is derived from an EMBL/GenBank/DDBJ whole genome shotgun (WGS) entry which is preliminary data.</text>
</comment>
<dbReference type="GO" id="GO:0004721">
    <property type="term" value="F:phosphoprotein phosphatase activity"/>
    <property type="evidence" value="ECO:0007669"/>
    <property type="project" value="InterPro"/>
</dbReference>
<proteinExistence type="predicted"/>
<sequence>MKTYPCFRFLSSSVVGSLIFPLSVFAADTPTPAVAPPSKAPAKSVSEDRLIPNYHSLGEIANRTNIVRCANPVDGIATRLKGAEPTDADRQQAKAQMQHLYDLGIRTVVSLQRQEPPTPALQNPEYTAVMLEKAAAKEVGITYVAYSMANRGKDALSLQYMPDDKVFTLVETIGNDIVKRSETGGVAFHCKSGKDRTGLVAAYLRIKYQHWSTDQAIAEMRQNGHVWNSFLKPGQSFSWHENHLRSIAGKLSPESKATSL</sequence>
<dbReference type="RefSeq" id="WP_144230119.1">
    <property type="nucleotide sequence ID" value="NZ_CBCRVV010000032.1"/>
</dbReference>
<name>A0A556QSF8_9BACT</name>
<accession>A0A556QSF8</accession>
<dbReference type="Gene3D" id="3.90.190.10">
    <property type="entry name" value="Protein tyrosine phosphatase superfamily"/>
    <property type="match status" value="1"/>
</dbReference>
<dbReference type="AlphaFoldDB" id="A0A556QSF8"/>
<dbReference type="InterPro" id="IPR016130">
    <property type="entry name" value="Tyr_Pase_AS"/>
</dbReference>
<evidence type="ECO:0000259" key="2">
    <source>
        <dbReference type="PROSITE" id="PS50056"/>
    </source>
</evidence>
<evidence type="ECO:0000313" key="4">
    <source>
        <dbReference type="Proteomes" id="UP000315648"/>
    </source>
</evidence>
<feature type="domain" description="Tyrosine specific protein phosphatases" evidence="2">
    <location>
        <begin position="164"/>
        <end position="222"/>
    </location>
</feature>
<evidence type="ECO:0000313" key="3">
    <source>
        <dbReference type="EMBL" id="TSJ79578.1"/>
    </source>
</evidence>
<dbReference type="InterPro" id="IPR029021">
    <property type="entry name" value="Prot-tyrosine_phosphatase-like"/>
</dbReference>
<dbReference type="EMBL" id="VMBG01000001">
    <property type="protein sequence ID" value="TSJ79578.1"/>
    <property type="molecule type" value="Genomic_DNA"/>
</dbReference>
<dbReference type="SUPFAM" id="SSF52799">
    <property type="entry name" value="(Phosphotyrosine protein) phosphatases II"/>
    <property type="match status" value="1"/>
</dbReference>
<dbReference type="OrthoDB" id="9814896at2"/>
<reference evidence="3 4" key="1">
    <citation type="submission" date="2019-07" db="EMBL/GenBank/DDBJ databases">
        <title>Description of 53C-WASEF.</title>
        <authorList>
            <person name="Pitt A."/>
            <person name="Hahn M.W."/>
        </authorList>
    </citation>
    <scope>NUCLEOTIDE SEQUENCE [LARGE SCALE GENOMIC DNA]</scope>
    <source>
        <strain evidence="3 4">53C-WASEF</strain>
    </source>
</reference>
<dbReference type="PROSITE" id="PS50056">
    <property type="entry name" value="TYR_PHOSPHATASE_2"/>
    <property type="match status" value="1"/>
</dbReference>
<dbReference type="Proteomes" id="UP000315648">
    <property type="component" value="Unassembled WGS sequence"/>
</dbReference>
<organism evidence="3 4">
    <name type="scientific">Rariglobus hedericola</name>
    <dbReference type="NCBI Taxonomy" id="2597822"/>
    <lineage>
        <taxon>Bacteria</taxon>
        <taxon>Pseudomonadati</taxon>
        <taxon>Verrucomicrobiota</taxon>
        <taxon>Opitutia</taxon>
        <taxon>Opitutales</taxon>
        <taxon>Opitutaceae</taxon>
        <taxon>Rariglobus</taxon>
    </lineage>
</organism>
<keyword evidence="4" id="KW-1185">Reference proteome</keyword>
<feature type="chain" id="PRO_5021985760" description="Tyrosine specific protein phosphatases domain-containing protein" evidence="1">
    <location>
        <begin position="27"/>
        <end position="260"/>
    </location>
</feature>
<evidence type="ECO:0000256" key="1">
    <source>
        <dbReference type="SAM" id="SignalP"/>
    </source>
</evidence>
<dbReference type="Pfam" id="PF13350">
    <property type="entry name" value="Y_phosphatase3"/>
    <property type="match status" value="1"/>
</dbReference>
<dbReference type="InterPro" id="IPR026893">
    <property type="entry name" value="Tyr/Ser_Pase_IphP-type"/>
</dbReference>